<organism evidence="2 3">
    <name type="scientific">Lithospermum erythrorhizon</name>
    <name type="common">Purple gromwell</name>
    <name type="synonym">Lithospermum officinale var. erythrorhizon</name>
    <dbReference type="NCBI Taxonomy" id="34254"/>
    <lineage>
        <taxon>Eukaryota</taxon>
        <taxon>Viridiplantae</taxon>
        <taxon>Streptophyta</taxon>
        <taxon>Embryophyta</taxon>
        <taxon>Tracheophyta</taxon>
        <taxon>Spermatophyta</taxon>
        <taxon>Magnoliopsida</taxon>
        <taxon>eudicotyledons</taxon>
        <taxon>Gunneridae</taxon>
        <taxon>Pentapetalae</taxon>
        <taxon>asterids</taxon>
        <taxon>lamiids</taxon>
        <taxon>Boraginales</taxon>
        <taxon>Boraginaceae</taxon>
        <taxon>Boraginoideae</taxon>
        <taxon>Lithospermeae</taxon>
        <taxon>Lithospermum</taxon>
    </lineage>
</organism>
<dbReference type="Gene3D" id="3.40.50.720">
    <property type="entry name" value="NAD(P)-binding Rossmann-like Domain"/>
    <property type="match status" value="1"/>
</dbReference>
<protein>
    <submittedName>
        <fullName evidence="2">Oxidoreductase</fullName>
    </submittedName>
</protein>
<keyword evidence="3" id="KW-1185">Reference proteome</keyword>
<dbReference type="PANTHER" id="PTHR32487">
    <property type="entry name" value="3-OXO-DELTA(4,5)-STEROID 5-BETA-REDUCTASE"/>
    <property type="match status" value="1"/>
</dbReference>
<dbReference type="CDD" id="cd08948">
    <property type="entry name" value="5beta-POR_like_SDR_a"/>
    <property type="match status" value="1"/>
</dbReference>
<dbReference type="SUPFAM" id="SSF51735">
    <property type="entry name" value="NAD(P)-binding Rossmann-fold domains"/>
    <property type="match status" value="1"/>
</dbReference>
<reference evidence="2 3" key="1">
    <citation type="submission" date="2024-01" db="EMBL/GenBank/DDBJ databases">
        <title>The complete chloroplast genome sequence of Lithospermum erythrorhizon: insights into the phylogenetic relationship among Boraginaceae species and the maternal lineages of purple gromwells.</title>
        <authorList>
            <person name="Okada T."/>
            <person name="Watanabe K."/>
        </authorList>
    </citation>
    <scope>NUCLEOTIDE SEQUENCE [LARGE SCALE GENOMIC DNA]</scope>
</reference>
<feature type="domain" description="PRISE-like Rossmann-fold" evidence="1">
    <location>
        <begin position="79"/>
        <end position="324"/>
    </location>
</feature>
<dbReference type="Proteomes" id="UP001454036">
    <property type="component" value="Unassembled WGS sequence"/>
</dbReference>
<evidence type="ECO:0000313" key="2">
    <source>
        <dbReference type="EMBL" id="GAA0158191.1"/>
    </source>
</evidence>
<dbReference type="InterPro" id="IPR036291">
    <property type="entry name" value="NAD(P)-bd_dom_sf"/>
</dbReference>
<comment type="caution">
    <text evidence="2">The sequence shown here is derived from an EMBL/GenBank/DDBJ whole genome shotgun (WGS) entry which is preliminary data.</text>
</comment>
<dbReference type="PANTHER" id="PTHR32487:SF13">
    <property type="entry name" value="LOW QUALITY PROTEIN: IRIDOID SYNTHASE-LIKE"/>
    <property type="match status" value="1"/>
</dbReference>
<evidence type="ECO:0000313" key="3">
    <source>
        <dbReference type="Proteomes" id="UP001454036"/>
    </source>
</evidence>
<dbReference type="GO" id="GO:0016627">
    <property type="term" value="F:oxidoreductase activity, acting on the CH-CH group of donors"/>
    <property type="evidence" value="ECO:0007669"/>
    <property type="project" value="UniProtKB-ARBA"/>
</dbReference>
<evidence type="ECO:0000259" key="1">
    <source>
        <dbReference type="Pfam" id="PF22917"/>
    </source>
</evidence>
<dbReference type="EMBL" id="BAABME010019738">
    <property type="protein sequence ID" value="GAA0158191.1"/>
    <property type="molecule type" value="Genomic_DNA"/>
</dbReference>
<name>A0AAV3Q4Q1_LITER</name>
<gene>
    <name evidence="2" type="ORF">LIER_38601</name>
</gene>
<proteinExistence type="predicted"/>
<dbReference type="AlphaFoldDB" id="A0AAV3Q4Q1"/>
<dbReference type="GO" id="GO:0006629">
    <property type="term" value="P:lipid metabolic process"/>
    <property type="evidence" value="ECO:0007669"/>
    <property type="project" value="UniProtKB-ARBA"/>
</dbReference>
<dbReference type="InterPro" id="IPR055222">
    <property type="entry name" value="PRISE-like_Rossmann-fold"/>
</dbReference>
<sequence>MVQNQPTKPTALIVGVTGMVGLSLAEALNSPKALGGPWRVFGSARRSPPTWFPSSTLDNFLAFDATNYSETMQILSPFATEITHVFWVALQVRDNEEENIDINKTMLQNVLNVLVKTSPNSSLKHVCLQTGSKHYMGPIFQRGSYVPHDPPFQENMERLPYPNFYYALEDTLFSFCQSSITYSIHRPSRIIGASSRSFYSMLTTMSVYATICKFEGLPFRFPGNKYTWEHFFDMSDARFIAEQQIWAAGTEEAKNQAFNCTNGDVCSWKIVWKVLCEAHEVEFVPFDEGQEFDWLGEMKMKEKVWDDIVDHFDLYKTKFDEVTCLDAADIVLHFENQYVSSMNKSREFGFLGYVDSLKSLGFWIDRLKKMKIIP</sequence>
<dbReference type="Pfam" id="PF22917">
    <property type="entry name" value="PRISE"/>
    <property type="match status" value="1"/>
</dbReference>
<accession>A0AAV3Q4Q1</accession>